<dbReference type="GO" id="GO:0006629">
    <property type="term" value="P:lipid metabolic process"/>
    <property type="evidence" value="ECO:0007669"/>
    <property type="project" value="InterPro"/>
</dbReference>
<name>A0A7J7JRE7_BUGNE</name>
<dbReference type="AlphaFoldDB" id="A0A7J7JRE7"/>
<dbReference type="OrthoDB" id="190846at2759"/>
<evidence type="ECO:0000313" key="1">
    <source>
        <dbReference type="EMBL" id="KAF6028932.1"/>
    </source>
</evidence>
<reference evidence="1" key="1">
    <citation type="submission" date="2020-06" db="EMBL/GenBank/DDBJ databases">
        <title>Draft genome of Bugula neritina, a colonial animal packing powerful symbionts and potential medicines.</title>
        <authorList>
            <person name="Rayko M."/>
        </authorList>
    </citation>
    <scope>NUCLEOTIDE SEQUENCE [LARGE SCALE GENOMIC DNA]</scope>
    <source>
        <strain evidence="1">Kwan_BN1</strain>
    </source>
</reference>
<organism evidence="1 2">
    <name type="scientific">Bugula neritina</name>
    <name type="common">Brown bryozoan</name>
    <name type="synonym">Sertularia neritina</name>
    <dbReference type="NCBI Taxonomy" id="10212"/>
    <lineage>
        <taxon>Eukaryota</taxon>
        <taxon>Metazoa</taxon>
        <taxon>Spiralia</taxon>
        <taxon>Lophotrochozoa</taxon>
        <taxon>Bryozoa</taxon>
        <taxon>Gymnolaemata</taxon>
        <taxon>Cheilostomatida</taxon>
        <taxon>Flustrina</taxon>
        <taxon>Buguloidea</taxon>
        <taxon>Bugulidae</taxon>
        <taxon>Bugula</taxon>
    </lineage>
</organism>
<comment type="caution">
    <text evidence="1">The sequence shown here is derived from an EMBL/GenBank/DDBJ whole genome shotgun (WGS) entry which is preliminary data.</text>
</comment>
<accession>A0A7J7JRE7</accession>
<dbReference type="SUPFAM" id="SSF53474">
    <property type="entry name" value="alpha/beta-Hydrolases"/>
    <property type="match status" value="1"/>
</dbReference>
<dbReference type="Pfam" id="PF02450">
    <property type="entry name" value="LCAT"/>
    <property type="match status" value="2"/>
</dbReference>
<proteinExistence type="predicted"/>
<dbReference type="GO" id="GO:0008374">
    <property type="term" value="F:O-acyltransferase activity"/>
    <property type="evidence" value="ECO:0007669"/>
    <property type="project" value="InterPro"/>
</dbReference>
<protein>
    <submittedName>
        <fullName evidence="1">PLA2G15</fullName>
    </submittedName>
</protein>
<dbReference type="InterPro" id="IPR029058">
    <property type="entry name" value="AB_hydrolase_fold"/>
</dbReference>
<dbReference type="Gene3D" id="3.40.50.1820">
    <property type="entry name" value="alpha/beta hydrolase"/>
    <property type="match status" value="1"/>
</dbReference>
<sequence>MHDDFQEKPKPTKPFLFNIISFITVPGDGGSQLMAKLNKTTAVHFLCTYTTDYYFTLWLNLELLAPYFIDCTVDNLRLVYNPASKKTSNSPGVKTALPQFGDPDGVEFLDPSEIFVSSYYAPLGEALRAAGYENNKNLFGTAMTSEGSSYCNWISTLKGPTFTLMRLHLSTCGCSFRHHVMYEMQEYFTNLTKLIESSYAQNGKPALVVAHSLGNMVFTYFLSTMSQNWKDKYVAGYVAVAAPLGALLSSLDSMYPVSWSHLTNVIYI</sequence>
<evidence type="ECO:0000313" key="2">
    <source>
        <dbReference type="Proteomes" id="UP000593567"/>
    </source>
</evidence>
<gene>
    <name evidence="1" type="ORF">EB796_012759</name>
</gene>
<dbReference type="EMBL" id="VXIV02001879">
    <property type="protein sequence ID" value="KAF6028932.1"/>
    <property type="molecule type" value="Genomic_DNA"/>
</dbReference>
<dbReference type="InterPro" id="IPR003386">
    <property type="entry name" value="LACT/PDAT_acylTrfase"/>
</dbReference>
<dbReference type="Proteomes" id="UP000593567">
    <property type="component" value="Unassembled WGS sequence"/>
</dbReference>
<keyword evidence="2" id="KW-1185">Reference proteome</keyword>
<dbReference type="PANTHER" id="PTHR11440">
    <property type="entry name" value="LECITHIN-CHOLESTEROL ACYLTRANSFERASE-RELATED"/>
    <property type="match status" value="1"/>
</dbReference>